<feature type="transmembrane region" description="Helical" evidence="7">
    <location>
        <begin position="15"/>
        <end position="37"/>
    </location>
</feature>
<dbReference type="GO" id="GO:0044874">
    <property type="term" value="P:lipoprotein localization to outer membrane"/>
    <property type="evidence" value="ECO:0007669"/>
    <property type="project" value="TreeGrafter"/>
</dbReference>
<feature type="transmembrane region" description="Helical" evidence="7">
    <location>
        <begin position="429"/>
        <end position="455"/>
    </location>
</feature>
<organism evidence="10 11">
    <name type="scientific">Treponema succinifaciens (strain ATCC 33096 / DSM 2489 / 6091)</name>
    <dbReference type="NCBI Taxonomy" id="869209"/>
    <lineage>
        <taxon>Bacteria</taxon>
        <taxon>Pseudomonadati</taxon>
        <taxon>Spirochaetota</taxon>
        <taxon>Spirochaetia</taxon>
        <taxon>Spirochaetales</taxon>
        <taxon>Treponemataceae</taxon>
        <taxon>Treponema</taxon>
    </lineage>
</organism>
<dbReference type="HOGENOM" id="CLU_036078_0_0_12"/>
<dbReference type="Pfam" id="PF12704">
    <property type="entry name" value="MacB_PCD"/>
    <property type="match status" value="1"/>
</dbReference>
<accession>F2NS47</accession>
<name>F2NS47_TRES6</name>
<dbReference type="InterPro" id="IPR025857">
    <property type="entry name" value="MacB_PCD"/>
</dbReference>
<feature type="transmembrane region" description="Helical" evidence="7">
    <location>
        <begin position="387"/>
        <end position="408"/>
    </location>
</feature>
<evidence type="ECO:0000256" key="4">
    <source>
        <dbReference type="ARBA" id="ARBA00022692"/>
    </source>
</evidence>
<comment type="subcellular location">
    <subcellularLocation>
        <location evidence="1">Cell membrane</location>
        <topology evidence="1">Multi-pass membrane protein</topology>
    </subcellularLocation>
</comment>
<dbReference type="EMBL" id="CP002631">
    <property type="protein sequence ID" value="AEB14348.1"/>
    <property type="molecule type" value="Genomic_DNA"/>
</dbReference>
<evidence type="ECO:0000256" key="5">
    <source>
        <dbReference type="ARBA" id="ARBA00022989"/>
    </source>
</evidence>
<keyword evidence="3" id="KW-1003">Cell membrane</keyword>
<dbReference type="InterPro" id="IPR051447">
    <property type="entry name" value="Lipoprotein-release_system"/>
</dbReference>
<dbReference type="Pfam" id="PF02687">
    <property type="entry name" value="FtsX"/>
    <property type="match status" value="1"/>
</dbReference>
<dbReference type="InterPro" id="IPR003838">
    <property type="entry name" value="ABC3_permease_C"/>
</dbReference>
<gene>
    <name evidence="10" type="ordered locus">Tresu_1445</name>
</gene>
<dbReference type="PANTHER" id="PTHR30489:SF0">
    <property type="entry name" value="LIPOPROTEIN-RELEASING SYSTEM TRANSMEMBRANE PROTEIN LOLE"/>
    <property type="match status" value="1"/>
</dbReference>
<reference evidence="10 11" key="1">
    <citation type="journal article" date="2011" name="Stand. Genomic Sci.">
        <title>Complete genome sequence of Treponema succinifaciens type strain (6091).</title>
        <authorList>
            <person name="Han C."/>
            <person name="Gronow S."/>
            <person name="Teshima H."/>
            <person name="Lapidus A."/>
            <person name="Nolan M."/>
            <person name="Lucas S."/>
            <person name="Hammon N."/>
            <person name="Deshpande S."/>
            <person name="Cheng J.F."/>
            <person name="Zeytun A."/>
            <person name="Tapia R."/>
            <person name="Goodwin L."/>
            <person name="Pitluck S."/>
            <person name="Liolios K."/>
            <person name="Pagani I."/>
            <person name="Ivanova N."/>
            <person name="Mavromatis K."/>
            <person name="Mikhailova N."/>
            <person name="Huntemann M."/>
            <person name="Pati A."/>
            <person name="Chen A."/>
            <person name="Palaniappan K."/>
            <person name="Land M."/>
            <person name="Hauser L."/>
            <person name="Brambilla E.M."/>
            <person name="Rohde M."/>
            <person name="Goker M."/>
            <person name="Woyke T."/>
            <person name="Bristow J."/>
            <person name="Eisen J.A."/>
            <person name="Markowitz V."/>
            <person name="Hugenholtz P."/>
            <person name="Kyrpides N.C."/>
            <person name="Klenk H.P."/>
            <person name="Detter J.C."/>
        </authorList>
    </citation>
    <scope>NUCLEOTIDE SEQUENCE [LARGE SCALE GENOMIC DNA]</scope>
    <source>
        <strain evidence="11">ATCC 33096 / DSM 2489 / 6091</strain>
    </source>
</reference>
<evidence type="ECO:0000256" key="7">
    <source>
        <dbReference type="SAM" id="Phobius"/>
    </source>
</evidence>
<proteinExistence type="inferred from homology"/>
<feature type="domain" description="MacB-like periplasmic core" evidence="9">
    <location>
        <begin position="16"/>
        <end position="194"/>
    </location>
</feature>
<evidence type="ECO:0008006" key="12">
    <source>
        <dbReference type="Google" id="ProtNLM"/>
    </source>
</evidence>
<evidence type="ECO:0000313" key="11">
    <source>
        <dbReference type="Proteomes" id="UP000006852"/>
    </source>
</evidence>
<protein>
    <recommendedName>
        <fullName evidence="12">ABC3 transporter permease protein domain-containing protein</fullName>
    </recommendedName>
</protein>
<evidence type="ECO:0000259" key="9">
    <source>
        <dbReference type="Pfam" id="PF12704"/>
    </source>
</evidence>
<evidence type="ECO:0000256" key="1">
    <source>
        <dbReference type="ARBA" id="ARBA00004651"/>
    </source>
</evidence>
<reference evidence="11" key="2">
    <citation type="submission" date="2011-04" db="EMBL/GenBank/DDBJ databases">
        <title>The complete genome of chromosome of Treponema succinifaciens DSM 2489.</title>
        <authorList>
            <person name="Lucas S."/>
            <person name="Copeland A."/>
            <person name="Lapidus A."/>
            <person name="Bruce D."/>
            <person name="Goodwin L."/>
            <person name="Pitluck S."/>
            <person name="Peters L."/>
            <person name="Kyrpides N."/>
            <person name="Mavromatis K."/>
            <person name="Ivanova N."/>
            <person name="Ovchinnikova G."/>
            <person name="Teshima H."/>
            <person name="Detter J.C."/>
            <person name="Tapia R."/>
            <person name="Han C."/>
            <person name="Land M."/>
            <person name="Hauser L."/>
            <person name="Markowitz V."/>
            <person name="Cheng J.-F."/>
            <person name="Hugenholtz P."/>
            <person name="Woyke T."/>
            <person name="Wu D."/>
            <person name="Gronow S."/>
            <person name="Wellnitz S."/>
            <person name="Brambilla E."/>
            <person name="Klenk H.-P."/>
            <person name="Eisen J.A."/>
        </authorList>
    </citation>
    <scope>NUCLEOTIDE SEQUENCE [LARGE SCALE GENOMIC DNA]</scope>
    <source>
        <strain evidence="11">ATCC 33096 / DSM 2489 / 6091</strain>
    </source>
</reference>
<sequence length="473" mass="51881">MLFYLAFKNIVSRKSSFVIVLFIAFAVMLMAVINSVFDSTENGIEKVFSKSFTGDLAIFPKSDIPLSLFGDETPVTGTLTKINTLVPFNEISDCLNSIPEIEKSVPQVTGTAALEFNGERTPVWIFGVPAAKYLDCMSAIKILEGSPFSDTERGVMLSKKYAQEMNISIGDTVQFLVVDGPTFRIRAAKLSCIYEYPVENSTLDRIVLADAFTVRSLMDMSESVADTSFIGEEKTDLLESDLDIESLFDDAEDVGAVVVENPFEEIQPALEEPKIFDSSSWNYVVCSLSQGENSKKTIGNLNRIFKKNSWPVRAVAWRTAAGSTALYLYWMRVIFNAGVIVILVAGFIIINNTLVVNVLNRTQEIGTLRAQGASRVFVSLQCMAETFMLTITAGILGCILGAVCTAALSSMNIEFKNVFLIQLFGTDHLVVSTSFSIMCKSMLLSVLLGLLGWIYPVRTALKVNPVQAMQGAV</sequence>
<dbReference type="PANTHER" id="PTHR30489">
    <property type="entry name" value="LIPOPROTEIN-RELEASING SYSTEM TRANSMEMBRANE PROTEIN LOLE"/>
    <property type="match status" value="1"/>
</dbReference>
<feature type="transmembrane region" description="Helical" evidence="7">
    <location>
        <begin position="327"/>
        <end position="350"/>
    </location>
</feature>
<dbReference type="KEGG" id="tsu:Tresu_1445"/>
<evidence type="ECO:0000313" key="10">
    <source>
        <dbReference type="EMBL" id="AEB14348.1"/>
    </source>
</evidence>
<keyword evidence="6 7" id="KW-0472">Membrane</keyword>
<dbReference type="Proteomes" id="UP000006852">
    <property type="component" value="Chromosome"/>
</dbReference>
<keyword evidence="4 7" id="KW-0812">Transmembrane</keyword>
<dbReference type="GO" id="GO:0098797">
    <property type="term" value="C:plasma membrane protein complex"/>
    <property type="evidence" value="ECO:0007669"/>
    <property type="project" value="TreeGrafter"/>
</dbReference>
<evidence type="ECO:0000256" key="6">
    <source>
        <dbReference type="ARBA" id="ARBA00023136"/>
    </source>
</evidence>
<dbReference type="eggNOG" id="COG0577">
    <property type="taxonomic scope" value="Bacteria"/>
</dbReference>
<evidence type="ECO:0000259" key="8">
    <source>
        <dbReference type="Pfam" id="PF02687"/>
    </source>
</evidence>
<evidence type="ECO:0000256" key="3">
    <source>
        <dbReference type="ARBA" id="ARBA00022475"/>
    </source>
</evidence>
<dbReference type="AlphaFoldDB" id="F2NS47"/>
<keyword evidence="5 7" id="KW-1133">Transmembrane helix</keyword>
<evidence type="ECO:0000256" key="2">
    <source>
        <dbReference type="ARBA" id="ARBA00005236"/>
    </source>
</evidence>
<keyword evidence="11" id="KW-1185">Reference proteome</keyword>
<comment type="similarity">
    <text evidence="2">Belongs to the ABC-4 integral membrane protein family. LolC/E subfamily.</text>
</comment>
<dbReference type="STRING" id="869209.Tresu_1445"/>
<feature type="domain" description="ABC3 transporter permease C-terminal" evidence="8">
    <location>
        <begin position="339"/>
        <end position="465"/>
    </location>
</feature>